<dbReference type="OrthoDB" id="9815506at2"/>
<evidence type="ECO:0000256" key="2">
    <source>
        <dbReference type="ARBA" id="ARBA00022679"/>
    </source>
</evidence>
<reference evidence="6 7" key="1">
    <citation type="submission" date="2018-06" db="EMBL/GenBank/DDBJ databases">
        <title>Streptomyces reniochalinae sp. nov. and Streptomyces diacarnus sp. nov. from marine sponges.</title>
        <authorList>
            <person name="Li L."/>
        </authorList>
    </citation>
    <scope>NUCLEOTIDE SEQUENCE [LARGE SCALE GENOMIC DNA]</scope>
    <source>
        <strain evidence="6 7">LHW50302</strain>
    </source>
</reference>
<keyword evidence="1" id="KW-0963">Cytoplasm</keyword>
<dbReference type="RefSeq" id="WP_114013620.1">
    <property type="nucleotide sequence ID" value="NZ_QOIM01000018.1"/>
</dbReference>
<dbReference type="EMBL" id="QOIM01000018">
    <property type="protein sequence ID" value="RCG25226.1"/>
    <property type="molecule type" value="Genomic_DNA"/>
</dbReference>
<evidence type="ECO:0000256" key="1">
    <source>
        <dbReference type="ARBA" id="ARBA00022490"/>
    </source>
</evidence>
<evidence type="ECO:0000313" key="6">
    <source>
        <dbReference type="EMBL" id="RCG25226.1"/>
    </source>
</evidence>
<sequence length="355" mass="36382">MLSGPAPYAPPAAAPSVPVRPVVLEAVSGWVPPRVVPNAGLPGQWGVDDRWVRTRTGIERRHVADPGTSTGDAAVHAARQLLEKAGNPPVDALVLATATPDHLCPATAPAVAARLGLGTIPALDIAAVCSGFVYGLALCQGAVGTALFDRVLVVGADIYSHWLDPEDRSTGVVFGDGAGAALVARGQESDCAGALLGFDLGSDGSGYDLITVVGGGARARSLAAPEEPGDRYFRMRGRAVFQHAIERMTASCGAVLERVGWRPEEVDHFVPHQANARILTAVGKRLGIPADRCALHLREVGNTGAASIPLALADAQAGGRLRPGARVLVTAFGGGLTWGSAALLCPEAPAGLQSP</sequence>
<evidence type="ECO:0000256" key="3">
    <source>
        <dbReference type="ARBA" id="ARBA00023315"/>
    </source>
</evidence>
<keyword evidence="2" id="KW-0808">Transferase</keyword>
<gene>
    <name evidence="6" type="ORF">DQ392_01585</name>
</gene>
<dbReference type="InterPro" id="IPR016039">
    <property type="entry name" value="Thiolase-like"/>
</dbReference>
<dbReference type="SUPFAM" id="SSF53901">
    <property type="entry name" value="Thiolase-like"/>
    <property type="match status" value="1"/>
</dbReference>
<accession>A0A367F4E0</accession>
<dbReference type="Pfam" id="PF08541">
    <property type="entry name" value="ACP_syn_III_C"/>
    <property type="match status" value="1"/>
</dbReference>
<keyword evidence="3" id="KW-0012">Acyltransferase</keyword>
<name>A0A367F4E0_9ACTN</name>
<organism evidence="6 7">
    <name type="scientific">Streptomyces reniochalinae</name>
    <dbReference type="NCBI Taxonomy" id="2250578"/>
    <lineage>
        <taxon>Bacteria</taxon>
        <taxon>Bacillati</taxon>
        <taxon>Actinomycetota</taxon>
        <taxon>Actinomycetes</taxon>
        <taxon>Kitasatosporales</taxon>
        <taxon>Streptomycetaceae</taxon>
        <taxon>Streptomyces</taxon>
    </lineage>
</organism>
<dbReference type="Pfam" id="PF08545">
    <property type="entry name" value="ACP_syn_III"/>
    <property type="match status" value="1"/>
</dbReference>
<dbReference type="InterPro" id="IPR013751">
    <property type="entry name" value="ACP_syn_III_N"/>
</dbReference>
<dbReference type="CDD" id="cd00830">
    <property type="entry name" value="KAS_III"/>
    <property type="match status" value="1"/>
</dbReference>
<dbReference type="InterPro" id="IPR013747">
    <property type="entry name" value="ACP_syn_III_C"/>
</dbReference>
<feature type="domain" description="Beta-ketoacyl-[acyl-carrier-protein] synthase III C-terminal" evidence="4">
    <location>
        <begin position="256"/>
        <end position="343"/>
    </location>
</feature>
<evidence type="ECO:0000259" key="5">
    <source>
        <dbReference type="Pfam" id="PF08545"/>
    </source>
</evidence>
<dbReference type="NCBIfam" id="NF006829">
    <property type="entry name" value="PRK09352.1"/>
    <property type="match status" value="1"/>
</dbReference>
<keyword evidence="7" id="KW-1185">Reference proteome</keyword>
<protein>
    <submittedName>
        <fullName evidence="6">Ketoacyl-ACP synthase III</fullName>
    </submittedName>
</protein>
<dbReference type="Gene3D" id="3.40.47.10">
    <property type="match status" value="1"/>
</dbReference>
<evidence type="ECO:0000313" key="7">
    <source>
        <dbReference type="Proteomes" id="UP000253507"/>
    </source>
</evidence>
<feature type="domain" description="Beta-ketoacyl-[acyl-carrier-protein] synthase III N-terminal" evidence="5">
    <location>
        <begin position="123"/>
        <end position="204"/>
    </location>
</feature>
<dbReference type="AlphaFoldDB" id="A0A367F4E0"/>
<dbReference type="GO" id="GO:0006633">
    <property type="term" value="P:fatty acid biosynthetic process"/>
    <property type="evidence" value="ECO:0007669"/>
    <property type="project" value="InterPro"/>
</dbReference>
<dbReference type="PANTHER" id="PTHR34069:SF2">
    <property type="entry name" value="BETA-KETOACYL-[ACYL-CARRIER-PROTEIN] SYNTHASE III"/>
    <property type="match status" value="1"/>
</dbReference>
<evidence type="ECO:0000259" key="4">
    <source>
        <dbReference type="Pfam" id="PF08541"/>
    </source>
</evidence>
<comment type="caution">
    <text evidence="6">The sequence shown here is derived from an EMBL/GenBank/DDBJ whole genome shotgun (WGS) entry which is preliminary data.</text>
</comment>
<dbReference type="GO" id="GO:0004315">
    <property type="term" value="F:3-oxoacyl-[acyl-carrier-protein] synthase activity"/>
    <property type="evidence" value="ECO:0007669"/>
    <property type="project" value="InterPro"/>
</dbReference>
<dbReference type="GO" id="GO:0044550">
    <property type="term" value="P:secondary metabolite biosynthetic process"/>
    <property type="evidence" value="ECO:0007669"/>
    <property type="project" value="TreeGrafter"/>
</dbReference>
<dbReference type="Proteomes" id="UP000253507">
    <property type="component" value="Unassembled WGS sequence"/>
</dbReference>
<dbReference type="PANTHER" id="PTHR34069">
    <property type="entry name" value="3-OXOACYL-[ACYL-CARRIER-PROTEIN] SYNTHASE 3"/>
    <property type="match status" value="1"/>
</dbReference>
<proteinExistence type="predicted"/>